<feature type="transmembrane region" description="Helical" evidence="8">
    <location>
        <begin position="107"/>
        <end position="128"/>
    </location>
</feature>
<keyword evidence="8" id="KW-0997">Cell inner membrane</keyword>
<dbReference type="Proteomes" id="UP000678281">
    <property type="component" value="Unassembled WGS sequence"/>
</dbReference>
<reference evidence="10" key="1">
    <citation type="submission" date="2021-04" db="EMBL/GenBank/DDBJ databases">
        <title>Devosia litorisediminis sp. nov., isolated from a sand dune.</title>
        <authorList>
            <person name="Park S."/>
            <person name="Yoon J.-H."/>
        </authorList>
    </citation>
    <scope>NUCLEOTIDE SEQUENCE</scope>
    <source>
        <strain evidence="10">BSSL-BM10</strain>
    </source>
</reference>
<evidence type="ECO:0000256" key="5">
    <source>
        <dbReference type="ARBA" id="ARBA00022692"/>
    </source>
</evidence>
<feature type="transmembrane region" description="Helical" evidence="8">
    <location>
        <begin position="211"/>
        <end position="234"/>
    </location>
</feature>
<dbReference type="CDD" id="cd17320">
    <property type="entry name" value="MFS_MdfA_MDR_like"/>
    <property type="match status" value="1"/>
</dbReference>
<evidence type="ECO:0000256" key="1">
    <source>
        <dbReference type="ARBA" id="ARBA00004651"/>
    </source>
</evidence>
<dbReference type="Gene3D" id="1.20.1720.10">
    <property type="entry name" value="Multidrug resistance protein D"/>
    <property type="match status" value="1"/>
</dbReference>
<evidence type="ECO:0000256" key="8">
    <source>
        <dbReference type="RuleBase" id="RU365088"/>
    </source>
</evidence>
<keyword evidence="11" id="KW-1185">Reference proteome</keyword>
<dbReference type="PANTHER" id="PTHR23502:SF132">
    <property type="entry name" value="POLYAMINE TRANSPORTER 2-RELATED"/>
    <property type="match status" value="1"/>
</dbReference>
<dbReference type="SUPFAM" id="SSF103473">
    <property type="entry name" value="MFS general substrate transporter"/>
    <property type="match status" value="1"/>
</dbReference>
<keyword evidence="5 8" id="KW-0812">Transmembrane</keyword>
<feature type="transmembrane region" description="Helical" evidence="8">
    <location>
        <begin position="336"/>
        <end position="357"/>
    </location>
</feature>
<dbReference type="NCBIfam" id="TIGR00710">
    <property type="entry name" value="efflux_Bcr_CflA"/>
    <property type="match status" value="1"/>
</dbReference>
<comment type="similarity">
    <text evidence="2 8">Belongs to the major facilitator superfamily. Bcr/CmlA family.</text>
</comment>
<keyword evidence="6 8" id="KW-1133">Transmembrane helix</keyword>
<proteinExistence type="inferred from homology"/>
<feature type="transmembrane region" description="Helical" evidence="8">
    <location>
        <begin position="56"/>
        <end position="75"/>
    </location>
</feature>
<evidence type="ECO:0000256" key="4">
    <source>
        <dbReference type="ARBA" id="ARBA00022475"/>
    </source>
</evidence>
<comment type="caution">
    <text evidence="10">The sequence shown here is derived from an EMBL/GenBank/DDBJ whole genome shotgun (WGS) entry which is preliminary data.</text>
</comment>
<evidence type="ECO:0000256" key="7">
    <source>
        <dbReference type="ARBA" id="ARBA00023136"/>
    </source>
</evidence>
<keyword evidence="4" id="KW-1003">Cell membrane</keyword>
<dbReference type="AlphaFoldDB" id="A0A942E2U5"/>
<evidence type="ECO:0000256" key="6">
    <source>
        <dbReference type="ARBA" id="ARBA00022989"/>
    </source>
</evidence>
<feature type="transmembrane region" description="Helical" evidence="8">
    <location>
        <begin position="254"/>
        <end position="274"/>
    </location>
</feature>
<evidence type="ECO:0000259" key="9">
    <source>
        <dbReference type="PROSITE" id="PS50850"/>
    </source>
</evidence>
<dbReference type="EMBL" id="JAGXTP010000001">
    <property type="protein sequence ID" value="MBS3847203.1"/>
    <property type="molecule type" value="Genomic_DNA"/>
</dbReference>
<dbReference type="GO" id="GO:0005886">
    <property type="term" value="C:plasma membrane"/>
    <property type="evidence" value="ECO:0007669"/>
    <property type="project" value="UniProtKB-SubCell"/>
</dbReference>
<feature type="transmembrane region" description="Helical" evidence="8">
    <location>
        <begin position="377"/>
        <end position="395"/>
    </location>
</feature>
<dbReference type="RefSeq" id="WP_212656850.1">
    <property type="nucleotide sequence ID" value="NZ_JAGXTP010000001.1"/>
</dbReference>
<keyword evidence="7 8" id="KW-0472">Membrane</keyword>
<feature type="transmembrane region" description="Helical" evidence="8">
    <location>
        <begin position="82"/>
        <end position="101"/>
    </location>
</feature>
<name>A0A942E2U5_9HYPH</name>
<accession>A0A942E2U5</accession>
<dbReference type="PROSITE" id="PS50850">
    <property type="entry name" value="MFS"/>
    <property type="match status" value="1"/>
</dbReference>
<dbReference type="InterPro" id="IPR004812">
    <property type="entry name" value="Efflux_drug-R_Bcr/CmlA"/>
</dbReference>
<dbReference type="Pfam" id="PF07690">
    <property type="entry name" value="MFS_1"/>
    <property type="match status" value="1"/>
</dbReference>
<feature type="transmembrane region" description="Helical" evidence="8">
    <location>
        <begin position="286"/>
        <end position="305"/>
    </location>
</feature>
<feature type="domain" description="Major facilitator superfamily (MFS) profile" evidence="9">
    <location>
        <begin position="13"/>
        <end position="404"/>
    </location>
</feature>
<comment type="caution">
    <text evidence="8">Lacks conserved residue(s) required for the propagation of feature annotation.</text>
</comment>
<sequence length="410" mass="42169">MSSPVPFATPMSARRTALVGGLMVAAGPLSISLYGPALPTIVSELGTTDAMGKLSLAVYFGAFALAQLVCGPLSDSLGRRKVTVLFLMFYVVGSLVAALGASVEMLLLGRVLQGIGVSVGVALSRAMVRDQFTGAESIRIMTLINLILTVAPAIAPTLGSVMLLFGSWHLLFLVMGAYGLGLIALTQWATRETHPVAARVPFRLGSVMRNYGALLTSSAFMIPGLVLALSFGGFYGFAALLPFVLIGEIGLSTFQFAMVMLIQTGSFIAGNVLAGYAASRLTGTRMVQVGLVLIGLAGIGFAIGLRLYPDAVLAVMLPVALWMLAMAFIGPSTTSAAMAGFGSIAGAAGAMTGVFQIGGGFVGSTLASLAFATASDALTTLIPVMAGLTIAVALLHRIAFRSKSIHPPQT</sequence>
<comment type="subcellular location">
    <subcellularLocation>
        <location evidence="8">Cell inner membrane</location>
        <topology evidence="8">Multi-pass membrane protein</topology>
    </subcellularLocation>
    <subcellularLocation>
        <location evidence="1">Cell membrane</location>
        <topology evidence="1">Multi-pass membrane protein</topology>
    </subcellularLocation>
</comment>
<dbReference type="GO" id="GO:0042910">
    <property type="term" value="F:xenobiotic transmembrane transporter activity"/>
    <property type="evidence" value="ECO:0007669"/>
    <property type="project" value="InterPro"/>
</dbReference>
<dbReference type="InterPro" id="IPR020846">
    <property type="entry name" value="MFS_dom"/>
</dbReference>
<dbReference type="GO" id="GO:1990961">
    <property type="term" value="P:xenobiotic detoxification by transmembrane export across the plasma membrane"/>
    <property type="evidence" value="ECO:0007669"/>
    <property type="project" value="InterPro"/>
</dbReference>
<dbReference type="PANTHER" id="PTHR23502">
    <property type="entry name" value="MAJOR FACILITATOR SUPERFAMILY"/>
    <property type="match status" value="1"/>
</dbReference>
<keyword evidence="3 8" id="KW-0813">Transport</keyword>
<evidence type="ECO:0000313" key="11">
    <source>
        <dbReference type="Proteomes" id="UP000678281"/>
    </source>
</evidence>
<dbReference type="InterPro" id="IPR011701">
    <property type="entry name" value="MFS"/>
</dbReference>
<feature type="transmembrane region" description="Helical" evidence="8">
    <location>
        <begin position="140"/>
        <end position="164"/>
    </location>
</feature>
<evidence type="ECO:0000256" key="3">
    <source>
        <dbReference type="ARBA" id="ARBA00022448"/>
    </source>
</evidence>
<feature type="transmembrane region" description="Helical" evidence="8">
    <location>
        <begin position="170"/>
        <end position="190"/>
    </location>
</feature>
<evidence type="ECO:0000313" key="10">
    <source>
        <dbReference type="EMBL" id="MBS3847203.1"/>
    </source>
</evidence>
<evidence type="ECO:0000256" key="2">
    <source>
        <dbReference type="ARBA" id="ARBA00006236"/>
    </source>
</evidence>
<dbReference type="InterPro" id="IPR036259">
    <property type="entry name" value="MFS_trans_sf"/>
</dbReference>
<feature type="transmembrane region" description="Helical" evidence="8">
    <location>
        <begin position="311"/>
        <end position="329"/>
    </location>
</feature>
<gene>
    <name evidence="10" type="ORF">KD146_00705</name>
</gene>
<protein>
    <recommendedName>
        <fullName evidence="8">Bcr/CflA family efflux transporter</fullName>
    </recommendedName>
</protein>
<organism evidence="10 11">
    <name type="scientific">Devosia litorisediminis</name>
    <dbReference type="NCBI Taxonomy" id="2829817"/>
    <lineage>
        <taxon>Bacteria</taxon>
        <taxon>Pseudomonadati</taxon>
        <taxon>Pseudomonadota</taxon>
        <taxon>Alphaproteobacteria</taxon>
        <taxon>Hyphomicrobiales</taxon>
        <taxon>Devosiaceae</taxon>
        <taxon>Devosia</taxon>
    </lineage>
</organism>